<feature type="signal peptide" evidence="7">
    <location>
        <begin position="1"/>
        <end position="38"/>
    </location>
</feature>
<dbReference type="SUPFAM" id="SSF53850">
    <property type="entry name" value="Periplasmic binding protein-like II"/>
    <property type="match status" value="1"/>
</dbReference>
<dbReference type="Proteomes" id="UP000198506">
    <property type="component" value="Unassembled WGS sequence"/>
</dbReference>
<protein>
    <submittedName>
        <fullName evidence="8">D-methionine transport system substrate-binding protein</fullName>
    </submittedName>
</protein>
<evidence type="ECO:0000313" key="8">
    <source>
        <dbReference type="EMBL" id="SFR99313.1"/>
    </source>
</evidence>
<comment type="similarity">
    <text evidence="2">Belongs to the NlpA lipoprotein family.</text>
</comment>
<dbReference type="Pfam" id="PF03180">
    <property type="entry name" value="Lipoprotein_9"/>
    <property type="match status" value="1"/>
</dbReference>
<reference evidence="8 9" key="1">
    <citation type="submission" date="2016-10" db="EMBL/GenBank/DDBJ databases">
        <authorList>
            <person name="Varghese N."/>
            <person name="Submissions S."/>
        </authorList>
    </citation>
    <scope>NUCLEOTIDE SEQUENCE [LARGE SCALE GENOMIC DNA]</scope>
    <source>
        <strain evidence="8 9">IAM 15147</strain>
    </source>
</reference>
<dbReference type="RefSeq" id="WP_092915234.1">
    <property type="nucleotide sequence ID" value="NZ_FOZN01000001.1"/>
</dbReference>
<dbReference type="GO" id="GO:0016020">
    <property type="term" value="C:membrane"/>
    <property type="evidence" value="ECO:0007669"/>
    <property type="project" value="UniProtKB-SubCell"/>
</dbReference>
<keyword evidence="3 7" id="KW-0732">Signal</keyword>
<name>A0AA94HKF3_9MICO</name>
<evidence type="ECO:0000256" key="4">
    <source>
        <dbReference type="ARBA" id="ARBA00023136"/>
    </source>
</evidence>
<keyword evidence="4" id="KW-0472">Membrane</keyword>
<comment type="caution">
    <text evidence="8">The sequence shown here is derived from an EMBL/GenBank/DDBJ whole genome shotgun (WGS) entry which is preliminary data.</text>
</comment>
<dbReference type="PANTHER" id="PTHR30429:SF1">
    <property type="entry name" value="D-METHIONINE-BINDING LIPOPROTEIN METQ-RELATED"/>
    <property type="match status" value="1"/>
</dbReference>
<keyword evidence="9" id="KW-1185">Reference proteome</keyword>
<dbReference type="AlphaFoldDB" id="A0AA94HKF3"/>
<dbReference type="PROSITE" id="PS51257">
    <property type="entry name" value="PROKAR_LIPOPROTEIN"/>
    <property type="match status" value="1"/>
</dbReference>
<dbReference type="InterPro" id="IPR004872">
    <property type="entry name" value="Lipoprotein_NlpA"/>
</dbReference>
<evidence type="ECO:0000313" key="9">
    <source>
        <dbReference type="Proteomes" id="UP000198506"/>
    </source>
</evidence>
<evidence type="ECO:0000256" key="7">
    <source>
        <dbReference type="SAM" id="SignalP"/>
    </source>
</evidence>
<comment type="subcellular location">
    <subcellularLocation>
        <location evidence="1">Membrane</location>
        <topology evidence="1">Lipid-anchor</topology>
    </subcellularLocation>
</comment>
<accession>A0AA94HKF3</accession>
<evidence type="ECO:0000256" key="2">
    <source>
        <dbReference type="ARBA" id="ARBA00008973"/>
    </source>
</evidence>
<evidence type="ECO:0000256" key="6">
    <source>
        <dbReference type="ARBA" id="ARBA00023288"/>
    </source>
</evidence>
<sequence length="308" mass="31997">MSIRPSLSNRRQPGRALAIAGALGIAVTLVGCSAAAGADGAELGSAENPVQLGVVGAAEPYWEAYEEAVEAEGIELDIVDFGDYNQPNPATSEGELDINQFQHIIYLANYNVQSGDDLQPIGSTATYPIGLYSSQYESTDDIPDGAEVIVPNDDTNQARGLLVLQSAGLVVLEDGGSPYSTVDDVIEAESRVTVSAVDAAITATSLPDVAAAIINNDFLTDAGIDPADAIAVDDPADPAAQPYINVFATTADNADNEVLNRLVEIYQTNEEVQAGALESSGGTGLFVQTPKAELQASLAAVQEALQQQ</sequence>
<keyword evidence="5" id="KW-0564">Palmitate</keyword>
<dbReference type="EMBL" id="FOZN01000001">
    <property type="protein sequence ID" value="SFR99313.1"/>
    <property type="molecule type" value="Genomic_DNA"/>
</dbReference>
<keyword evidence="6" id="KW-0449">Lipoprotein</keyword>
<feature type="chain" id="PRO_5041636470" evidence="7">
    <location>
        <begin position="39"/>
        <end position="308"/>
    </location>
</feature>
<evidence type="ECO:0000256" key="5">
    <source>
        <dbReference type="ARBA" id="ARBA00023139"/>
    </source>
</evidence>
<proteinExistence type="inferred from homology"/>
<organism evidence="8 9">
    <name type="scientific">Agrococcus baldri</name>
    <dbReference type="NCBI Taxonomy" id="153730"/>
    <lineage>
        <taxon>Bacteria</taxon>
        <taxon>Bacillati</taxon>
        <taxon>Actinomycetota</taxon>
        <taxon>Actinomycetes</taxon>
        <taxon>Micrococcales</taxon>
        <taxon>Microbacteriaceae</taxon>
        <taxon>Agrococcus</taxon>
    </lineage>
</organism>
<evidence type="ECO:0000256" key="1">
    <source>
        <dbReference type="ARBA" id="ARBA00004635"/>
    </source>
</evidence>
<dbReference type="Gene3D" id="3.40.190.10">
    <property type="entry name" value="Periplasmic binding protein-like II"/>
    <property type="match status" value="2"/>
</dbReference>
<gene>
    <name evidence="8" type="ORF">SAMN04487783_0335</name>
</gene>
<dbReference type="PANTHER" id="PTHR30429">
    <property type="entry name" value="D-METHIONINE-BINDING LIPOPROTEIN METQ"/>
    <property type="match status" value="1"/>
</dbReference>
<evidence type="ECO:0000256" key="3">
    <source>
        <dbReference type="ARBA" id="ARBA00022729"/>
    </source>
</evidence>